<dbReference type="AlphaFoldDB" id="A0A2T0VAV2"/>
<dbReference type="Proteomes" id="UP000237983">
    <property type="component" value="Unassembled WGS sequence"/>
</dbReference>
<evidence type="ECO:0000313" key="1">
    <source>
        <dbReference type="EMBL" id="PRY67198.1"/>
    </source>
</evidence>
<accession>A0A2T0VAV2</accession>
<comment type="caution">
    <text evidence="1">The sequence shown here is derived from an EMBL/GenBank/DDBJ whole genome shotgun (WGS) entry which is preliminary data.</text>
</comment>
<reference evidence="1 2" key="1">
    <citation type="submission" date="2018-03" db="EMBL/GenBank/DDBJ databases">
        <title>Genomic Encyclopedia of Type Strains, Phase III (KMG-III): the genomes of soil and plant-associated and newly described type strains.</title>
        <authorList>
            <person name="Whitman W."/>
        </authorList>
    </citation>
    <scope>NUCLEOTIDE SEQUENCE [LARGE SCALE GENOMIC DNA]</scope>
    <source>
        <strain evidence="1 2">CGMCC 1.12484</strain>
    </source>
</reference>
<gene>
    <name evidence="1" type="ORF">B0I08_10793</name>
</gene>
<organism evidence="1 2">
    <name type="scientific">Glaciihabitans tibetensis</name>
    <dbReference type="NCBI Taxonomy" id="1266600"/>
    <lineage>
        <taxon>Bacteria</taxon>
        <taxon>Bacillati</taxon>
        <taxon>Actinomycetota</taxon>
        <taxon>Actinomycetes</taxon>
        <taxon>Micrococcales</taxon>
        <taxon>Microbacteriaceae</taxon>
        <taxon>Glaciihabitans</taxon>
    </lineage>
</organism>
<proteinExistence type="predicted"/>
<protein>
    <submittedName>
        <fullName evidence="1">Uncharacterized protein</fullName>
    </submittedName>
</protein>
<name>A0A2T0VAV2_9MICO</name>
<dbReference type="RefSeq" id="WP_281260222.1">
    <property type="nucleotide sequence ID" value="NZ_PVTL01000007.1"/>
</dbReference>
<sequence length="44" mass="5175">MITTVFTNTEFAKSKRVSPELSLRLMSEQPNRELALFQRLIQHL</sequence>
<keyword evidence="2" id="KW-1185">Reference proteome</keyword>
<evidence type="ECO:0000313" key="2">
    <source>
        <dbReference type="Proteomes" id="UP000237983"/>
    </source>
</evidence>
<dbReference type="EMBL" id="PVTL01000007">
    <property type="protein sequence ID" value="PRY67198.1"/>
    <property type="molecule type" value="Genomic_DNA"/>
</dbReference>